<organism evidence="2">
    <name type="scientific">Arundo donax</name>
    <name type="common">Giant reed</name>
    <name type="synonym">Donax arundinaceus</name>
    <dbReference type="NCBI Taxonomy" id="35708"/>
    <lineage>
        <taxon>Eukaryota</taxon>
        <taxon>Viridiplantae</taxon>
        <taxon>Streptophyta</taxon>
        <taxon>Embryophyta</taxon>
        <taxon>Tracheophyta</taxon>
        <taxon>Spermatophyta</taxon>
        <taxon>Magnoliopsida</taxon>
        <taxon>Liliopsida</taxon>
        <taxon>Poales</taxon>
        <taxon>Poaceae</taxon>
        <taxon>PACMAD clade</taxon>
        <taxon>Arundinoideae</taxon>
        <taxon>Arundineae</taxon>
        <taxon>Arundo</taxon>
    </lineage>
</organism>
<evidence type="ECO:0000256" key="1">
    <source>
        <dbReference type="SAM" id="MobiDB-lite"/>
    </source>
</evidence>
<reference evidence="2" key="2">
    <citation type="journal article" date="2015" name="Data Brief">
        <title>Shoot transcriptome of the giant reed, Arundo donax.</title>
        <authorList>
            <person name="Barrero R.A."/>
            <person name="Guerrero F.D."/>
            <person name="Moolhuijzen P."/>
            <person name="Goolsby J.A."/>
            <person name="Tidwell J."/>
            <person name="Bellgard S.E."/>
            <person name="Bellgard M.I."/>
        </authorList>
    </citation>
    <scope>NUCLEOTIDE SEQUENCE</scope>
    <source>
        <tissue evidence="2">Shoot tissue taken approximately 20 cm above the soil surface</tissue>
    </source>
</reference>
<sequence length="51" mass="5956">MVPAPQPRRRRARHGLICRDGGRRRGRSDPLPQHVCSAPARTLPDQHWSYW</sequence>
<dbReference type="EMBL" id="GBRH01249705">
    <property type="protein sequence ID" value="JAD48190.1"/>
    <property type="molecule type" value="Transcribed_RNA"/>
</dbReference>
<accession>A0A0A9AGY3</accession>
<feature type="compositionally biased region" description="Basic residues" evidence="1">
    <location>
        <begin position="7"/>
        <end position="26"/>
    </location>
</feature>
<protein>
    <submittedName>
        <fullName evidence="2">Uncharacterized protein</fullName>
    </submittedName>
</protein>
<feature type="region of interest" description="Disordered" evidence="1">
    <location>
        <begin position="1"/>
        <end position="38"/>
    </location>
</feature>
<dbReference type="AlphaFoldDB" id="A0A0A9AGY3"/>
<name>A0A0A9AGY3_ARUDO</name>
<reference evidence="2" key="1">
    <citation type="submission" date="2014-09" db="EMBL/GenBank/DDBJ databases">
        <authorList>
            <person name="Magalhaes I.L.F."/>
            <person name="Oliveira U."/>
            <person name="Santos F.R."/>
            <person name="Vidigal T.H.D.A."/>
            <person name="Brescovit A.D."/>
            <person name="Santos A.J."/>
        </authorList>
    </citation>
    <scope>NUCLEOTIDE SEQUENCE</scope>
    <source>
        <tissue evidence="2">Shoot tissue taken approximately 20 cm above the soil surface</tissue>
    </source>
</reference>
<proteinExistence type="predicted"/>
<evidence type="ECO:0000313" key="2">
    <source>
        <dbReference type="EMBL" id="JAD48190.1"/>
    </source>
</evidence>